<feature type="region of interest" description="Disordered" evidence="1">
    <location>
        <begin position="32"/>
        <end position="73"/>
    </location>
</feature>
<dbReference type="AlphaFoldDB" id="A0A239ICS1"/>
<organism evidence="2 3">
    <name type="scientific">Pseudomonas segetis</name>
    <dbReference type="NCBI Taxonomy" id="298908"/>
    <lineage>
        <taxon>Bacteria</taxon>
        <taxon>Pseudomonadati</taxon>
        <taxon>Pseudomonadota</taxon>
        <taxon>Gammaproteobacteria</taxon>
        <taxon>Pseudomonadales</taxon>
        <taxon>Pseudomonadaceae</taxon>
        <taxon>Pseudomonas</taxon>
    </lineage>
</organism>
<keyword evidence="3" id="KW-1185">Reference proteome</keyword>
<dbReference type="EMBL" id="FZOG01000006">
    <property type="protein sequence ID" value="SNS90843.1"/>
    <property type="molecule type" value="Genomic_DNA"/>
</dbReference>
<evidence type="ECO:0000313" key="3">
    <source>
        <dbReference type="Proteomes" id="UP000242915"/>
    </source>
</evidence>
<evidence type="ECO:0000313" key="2">
    <source>
        <dbReference type="EMBL" id="SNS90843.1"/>
    </source>
</evidence>
<reference evidence="3" key="1">
    <citation type="submission" date="2017-06" db="EMBL/GenBank/DDBJ databases">
        <authorList>
            <person name="Varghese N."/>
            <person name="Submissions S."/>
        </authorList>
    </citation>
    <scope>NUCLEOTIDE SEQUENCE [LARGE SCALE GENOMIC DNA]</scope>
    <source>
        <strain evidence="3">CIP 108523</strain>
    </source>
</reference>
<sequence length="189" mass="20939">MTAQVPQLLGYLALSLLLIGAPLVEAARLGGHGAGGGVRAHSSVSHARAASQPRVQPNRNIQRPPVRRDNNVNINKNININDNRNYRHGDVDIDVDHHGWGWDEDVDIDVDHNGRGDWDIDVDVDHHHPVATAAIVTGSVLAIGSMINSLPPNCQQVYRHGNEYYYCNNQYYQAQWNNNSVVYVVVNNP</sequence>
<accession>A0A239ICS1</accession>
<proteinExistence type="predicted"/>
<dbReference type="RefSeq" id="WP_010485769.1">
    <property type="nucleotide sequence ID" value="NZ_FZOG01000006.1"/>
</dbReference>
<name>A0A239ICS1_9PSED</name>
<dbReference type="Proteomes" id="UP000242915">
    <property type="component" value="Unassembled WGS sequence"/>
</dbReference>
<protein>
    <submittedName>
        <fullName evidence="2">Uncharacterized protein</fullName>
    </submittedName>
</protein>
<evidence type="ECO:0000256" key="1">
    <source>
        <dbReference type="SAM" id="MobiDB-lite"/>
    </source>
</evidence>
<gene>
    <name evidence="2" type="ORF">SAMN05216255_3806</name>
</gene>
<feature type="compositionally biased region" description="Low complexity" evidence="1">
    <location>
        <begin position="39"/>
        <end position="51"/>
    </location>
</feature>